<organism evidence="1 2">
    <name type="scientific">Carnegiea gigantea</name>
    <dbReference type="NCBI Taxonomy" id="171969"/>
    <lineage>
        <taxon>Eukaryota</taxon>
        <taxon>Viridiplantae</taxon>
        <taxon>Streptophyta</taxon>
        <taxon>Embryophyta</taxon>
        <taxon>Tracheophyta</taxon>
        <taxon>Spermatophyta</taxon>
        <taxon>Magnoliopsida</taxon>
        <taxon>eudicotyledons</taxon>
        <taxon>Gunneridae</taxon>
        <taxon>Pentapetalae</taxon>
        <taxon>Caryophyllales</taxon>
        <taxon>Cactineae</taxon>
        <taxon>Cactaceae</taxon>
        <taxon>Cactoideae</taxon>
        <taxon>Echinocereeae</taxon>
        <taxon>Carnegiea</taxon>
    </lineage>
</organism>
<sequence>MFGRDRQQGTSTTDVQSACNHNALMNSTKNQSTTEMVVLSRGPSDGTGLIIKRYPVKSLEVSKATTELFIQVGGRPETMRKAFGGMYLGCDQYQWAPEMHLWLKKNFTEKTRLKDLVCNVTKKKREDPTPWLSPDVQEQLLQHKKSSRGFLKRSRQSMLNKTIGPKARSRHILGSVSAAEITKRLRKAGETPTATKLFAKAHVRAKDKSFSDDQSKAVWLIIEASGIVLSGQRRWQQPPLAPEHYSFDLFFLHCLYDHLCTGFVDKYQSLKVAKQVPTSYEDDGLFLEAAGGWTEKGTVFGLGNAAEYFYKRPTAGTCSIKPSYTPSIVSQLQNELDSTKAELNSMKMNYNSSISLWRTNNE</sequence>
<protein>
    <submittedName>
        <fullName evidence="1">Uncharacterized protein</fullName>
    </submittedName>
</protein>
<name>A0A9Q1QJG8_9CARY</name>
<comment type="caution">
    <text evidence="1">The sequence shown here is derived from an EMBL/GenBank/DDBJ whole genome shotgun (WGS) entry which is preliminary data.</text>
</comment>
<accession>A0A9Q1QJG8</accession>
<dbReference type="Pfam" id="PF03004">
    <property type="entry name" value="Transposase_24"/>
    <property type="match status" value="1"/>
</dbReference>
<dbReference type="InterPro" id="IPR004252">
    <property type="entry name" value="Probable_transposase_24"/>
</dbReference>
<dbReference type="EMBL" id="JAKOGI010000096">
    <property type="protein sequence ID" value="KAJ8444507.1"/>
    <property type="molecule type" value="Genomic_DNA"/>
</dbReference>
<keyword evidence="2" id="KW-1185">Reference proteome</keyword>
<gene>
    <name evidence="1" type="ORF">Cgig2_028322</name>
</gene>
<evidence type="ECO:0000313" key="1">
    <source>
        <dbReference type="EMBL" id="KAJ8444507.1"/>
    </source>
</evidence>
<dbReference type="AlphaFoldDB" id="A0A9Q1QJG8"/>
<dbReference type="Proteomes" id="UP001153076">
    <property type="component" value="Unassembled WGS sequence"/>
</dbReference>
<evidence type="ECO:0000313" key="2">
    <source>
        <dbReference type="Proteomes" id="UP001153076"/>
    </source>
</evidence>
<proteinExistence type="predicted"/>
<reference evidence="1" key="1">
    <citation type="submission" date="2022-04" db="EMBL/GenBank/DDBJ databases">
        <title>Carnegiea gigantea Genome sequencing and assembly v2.</title>
        <authorList>
            <person name="Copetti D."/>
            <person name="Sanderson M.J."/>
            <person name="Burquez A."/>
            <person name="Wojciechowski M.F."/>
        </authorList>
    </citation>
    <scope>NUCLEOTIDE SEQUENCE</scope>
    <source>
        <strain evidence="1">SGP5-SGP5p</strain>
        <tissue evidence="1">Aerial part</tissue>
    </source>
</reference>